<dbReference type="SMART" id="SM00320">
    <property type="entry name" value="WD40"/>
    <property type="match status" value="4"/>
</dbReference>
<dbReference type="Pfam" id="PF00400">
    <property type="entry name" value="WD40"/>
    <property type="match status" value="2"/>
</dbReference>
<evidence type="ECO:0000256" key="4">
    <source>
        <dbReference type="ARBA" id="ARBA00022737"/>
    </source>
</evidence>
<dbReference type="InterPro" id="IPR045227">
    <property type="entry name" value="WDR18/Ipi3/RID3"/>
</dbReference>
<dbReference type="PANTHER" id="PTHR18763:SF0">
    <property type="entry name" value="WD REPEAT-CONTAINING PROTEIN 18"/>
    <property type="match status" value="1"/>
</dbReference>
<name>A0AAF0IH26_9EURO</name>
<dbReference type="InterPro" id="IPR001680">
    <property type="entry name" value="WD40_rpt"/>
</dbReference>
<dbReference type="PANTHER" id="PTHR18763">
    <property type="entry name" value="WD-REPEAT PROTEIN 18"/>
    <property type="match status" value="1"/>
</dbReference>
<evidence type="ECO:0000256" key="1">
    <source>
        <dbReference type="ARBA" id="ARBA00002355"/>
    </source>
</evidence>
<proteinExistence type="inferred from homology"/>
<sequence>MLSESFVASLLTSTASPAASSSALKDVGICTHEFQPNPSIRTTLKKSSTDSNCLAVTASHIFAAQAGKAVVQVYSRERGNQEATVPFPERIRSIAVAGGEDDGAAIIVLGTEGGRLILWEICTGRQVSTPAAHLQPITSLVVDPTHNFILSGSEDGSIHVWSLPGLISFSKPHSAGQNLSPSNSPIRTISNHSAAIASIAVGHSSNRNNIAISTSKDRTAIVWEYRTGKILRTFLLPGNPLCLAIDPADRAFFVGYDDGSTQLIDFFKNPSAQNVLYDADQQQTPSQLSAAGQWLPPSPDFGAVECLALSYDATSLLSGHRGGVVVSWDIAKGRFASTIITFNYPVTNLQMLPPTGLQKARQRIAVHNVVKPRYDPAFSNTQSLGDAVPTTYSFTAHLISSSSTNSSHPRDEFAVALSHQSFPSSLISEGLAELRAFRSDPLSASVTRDHNQTPPDEQLISDDHPRLSALEQEVQSLKRQLSIQESARHANMAEIVKLREYVTGLEDVNNDLLDKHERMQQLRLSRRVRREEKELKRREAWFEAEKRGKNGDVVMKEMEEEDDGEDITSGSDEMSSEN</sequence>
<dbReference type="PROSITE" id="PS50294">
    <property type="entry name" value="WD_REPEATS_REGION"/>
    <property type="match status" value="1"/>
</dbReference>
<comment type="function">
    <text evidence="1 6">Component of the RIX1 complex required for processing of ITS2 sequences from 35S pre-rRNA.</text>
</comment>
<dbReference type="SUPFAM" id="SSF50978">
    <property type="entry name" value="WD40 repeat-like"/>
    <property type="match status" value="1"/>
</dbReference>
<protein>
    <recommendedName>
        <fullName evidence="6">Pre-rRNA-processing protein IPI3</fullName>
    </recommendedName>
</protein>
<comment type="similarity">
    <text evidence="2 6">Belongs to the WD repeat IPI3/WDR18 family.</text>
</comment>
<feature type="repeat" description="WD" evidence="5">
    <location>
        <begin position="130"/>
        <end position="163"/>
    </location>
</feature>
<dbReference type="InterPro" id="IPR036322">
    <property type="entry name" value="WD40_repeat_dom_sf"/>
</dbReference>
<organism evidence="8 9">
    <name type="scientific">Emydomyces testavorans</name>
    <dbReference type="NCBI Taxonomy" id="2070801"/>
    <lineage>
        <taxon>Eukaryota</taxon>
        <taxon>Fungi</taxon>
        <taxon>Dikarya</taxon>
        <taxon>Ascomycota</taxon>
        <taxon>Pezizomycotina</taxon>
        <taxon>Eurotiomycetes</taxon>
        <taxon>Eurotiomycetidae</taxon>
        <taxon>Onygenales</taxon>
        <taxon>Nannizziopsiaceae</taxon>
        <taxon>Emydomyces</taxon>
    </lineage>
</organism>
<dbReference type="Proteomes" id="UP001219355">
    <property type="component" value="Chromosome 2"/>
</dbReference>
<keyword evidence="9" id="KW-1185">Reference proteome</keyword>
<accession>A0AAF0IH26</accession>
<reference evidence="8" key="1">
    <citation type="submission" date="2023-03" db="EMBL/GenBank/DDBJ databases">
        <title>Emydomyces testavorans Genome Sequence.</title>
        <authorList>
            <person name="Hoyer L."/>
        </authorList>
    </citation>
    <scope>NUCLEOTIDE SEQUENCE</scope>
    <source>
        <strain evidence="8">16-2883</strain>
    </source>
</reference>
<comment type="subcellular location">
    <subcellularLocation>
        <location evidence="6">Nucleus</location>
    </subcellularLocation>
</comment>
<evidence type="ECO:0000256" key="3">
    <source>
        <dbReference type="ARBA" id="ARBA00022574"/>
    </source>
</evidence>
<feature type="repeat" description="WD" evidence="5">
    <location>
        <begin position="189"/>
        <end position="233"/>
    </location>
</feature>
<evidence type="ECO:0000313" key="8">
    <source>
        <dbReference type="EMBL" id="WEW57550.1"/>
    </source>
</evidence>
<gene>
    <name evidence="8" type="primary">IPI3</name>
    <name evidence="8" type="ORF">PRK78_003017</name>
</gene>
<dbReference type="GO" id="GO:0005656">
    <property type="term" value="C:nuclear pre-replicative complex"/>
    <property type="evidence" value="ECO:0007669"/>
    <property type="project" value="TreeGrafter"/>
</dbReference>
<keyword evidence="4" id="KW-0677">Repeat</keyword>
<feature type="region of interest" description="Disordered" evidence="7">
    <location>
        <begin position="552"/>
        <end position="578"/>
    </location>
</feature>
<evidence type="ECO:0000256" key="7">
    <source>
        <dbReference type="SAM" id="MobiDB-lite"/>
    </source>
</evidence>
<evidence type="ECO:0000256" key="5">
    <source>
        <dbReference type="PROSITE-ProRule" id="PRU00221"/>
    </source>
</evidence>
<dbReference type="GO" id="GO:0006261">
    <property type="term" value="P:DNA-templated DNA replication"/>
    <property type="evidence" value="ECO:0007669"/>
    <property type="project" value="TreeGrafter"/>
</dbReference>
<keyword evidence="6" id="KW-0539">Nucleus</keyword>
<dbReference type="InterPro" id="IPR015943">
    <property type="entry name" value="WD40/YVTN_repeat-like_dom_sf"/>
</dbReference>
<evidence type="ECO:0000256" key="2">
    <source>
        <dbReference type="ARBA" id="ARBA00010143"/>
    </source>
</evidence>
<dbReference type="GO" id="GO:0006364">
    <property type="term" value="P:rRNA processing"/>
    <property type="evidence" value="ECO:0007669"/>
    <property type="project" value="UniProtKB-UniRule"/>
</dbReference>
<dbReference type="FunFam" id="2.130.10.10:FF:000929">
    <property type="entry name" value="Ribosomal assembly complex component Ipi3"/>
    <property type="match status" value="1"/>
</dbReference>
<dbReference type="EMBL" id="CP120628">
    <property type="protein sequence ID" value="WEW57550.1"/>
    <property type="molecule type" value="Genomic_DNA"/>
</dbReference>
<keyword evidence="6" id="KW-0698">rRNA processing</keyword>
<dbReference type="GO" id="GO:0120330">
    <property type="term" value="C:rixosome complex"/>
    <property type="evidence" value="ECO:0007669"/>
    <property type="project" value="UniProtKB-UniRule"/>
</dbReference>
<dbReference type="AlphaFoldDB" id="A0AAF0IH26"/>
<dbReference type="Gene3D" id="2.130.10.10">
    <property type="entry name" value="YVTN repeat-like/Quinoprotein amine dehydrogenase"/>
    <property type="match status" value="2"/>
</dbReference>
<feature type="compositionally biased region" description="Polar residues" evidence="7">
    <location>
        <begin position="568"/>
        <end position="578"/>
    </location>
</feature>
<comment type="subunit">
    <text evidence="6">Component of the RIX1 complex, composed of IPI1, RIX1/IPI2 and IPI3 in a 1:2:2 stoichiometry. The complex interacts (via RIX1) with MDN1 (via its hexameric AAA ATPase ring) and the pre-60S ribosome particles.</text>
</comment>
<keyword evidence="3 5" id="KW-0853">WD repeat</keyword>
<dbReference type="PROSITE" id="PS50082">
    <property type="entry name" value="WD_REPEATS_2"/>
    <property type="match status" value="2"/>
</dbReference>
<evidence type="ECO:0000313" key="9">
    <source>
        <dbReference type="Proteomes" id="UP001219355"/>
    </source>
</evidence>
<evidence type="ECO:0000256" key="6">
    <source>
        <dbReference type="RuleBase" id="RU369067"/>
    </source>
</evidence>